<keyword evidence="3" id="KW-1185">Reference proteome</keyword>
<dbReference type="Proteomes" id="UP001346149">
    <property type="component" value="Unassembled WGS sequence"/>
</dbReference>
<dbReference type="CDD" id="cd06410">
    <property type="entry name" value="PB1_UP2"/>
    <property type="match status" value="1"/>
</dbReference>
<organism evidence="2 3">
    <name type="scientific">Trapa natans</name>
    <name type="common">Water chestnut</name>
    <dbReference type="NCBI Taxonomy" id="22666"/>
    <lineage>
        <taxon>Eukaryota</taxon>
        <taxon>Viridiplantae</taxon>
        <taxon>Streptophyta</taxon>
        <taxon>Embryophyta</taxon>
        <taxon>Tracheophyta</taxon>
        <taxon>Spermatophyta</taxon>
        <taxon>Magnoliopsida</taxon>
        <taxon>eudicotyledons</taxon>
        <taxon>Gunneridae</taxon>
        <taxon>Pentapetalae</taxon>
        <taxon>rosids</taxon>
        <taxon>malvids</taxon>
        <taxon>Myrtales</taxon>
        <taxon>Lythraceae</taxon>
        <taxon>Trapa</taxon>
    </lineage>
</organism>
<evidence type="ECO:0000259" key="1">
    <source>
        <dbReference type="SMART" id="SM00666"/>
    </source>
</evidence>
<dbReference type="PANTHER" id="PTHR31066">
    <property type="entry name" value="OS05G0427100 PROTEIN-RELATED"/>
    <property type="match status" value="1"/>
</dbReference>
<dbReference type="PANTHER" id="PTHR31066:SF97">
    <property type="entry name" value="OS03G0401100 PROTEIN"/>
    <property type="match status" value="1"/>
</dbReference>
<evidence type="ECO:0000313" key="3">
    <source>
        <dbReference type="Proteomes" id="UP001346149"/>
    </source>
</evidence>
<dbReference type="Pfam" id="PF00564">
    <property type="entry name" value="PB1"/>
    <property type="match status" value="1"/>
</dbReference>
<dbReference type="SUPFAM" id="SSF54277">
    <property type="entry name" value="CAD &amp; PB1 domains"/>
    <property type="match status" value="1"/>
</dbReference>
<sequence length="181" mass="20239">MNANGTDRVRGEPGEDSVFGMKVKFLCNFGGKIMLRPSDGILRYVGGKTRIISFRKDMSFNDLVQKMVETYGQSVVIKYQLPEEDLDALVSVLCPEDLDNMMDEYDKLLERFSDGSAKLRVFLFSASELDHSGHVQLRDSHDNGQRYMEAVNGVMDGIGSGITRKESIVSATLCSRPCRII</sequence>
<dbReference type="SMART" id="SM00666">
    <property type="entry name" value="PB1"/>
    <property type="match status" value="1"/>
</dbReference>
<protein>
    <recommendedName>
        <fullName evidence="1">PB1 domain-containing protein</fullName>
    </recommendedName>
</protein>
<evidence type="ECO:0000313" key="2">
    <source>
        <dbReference type="EMBL" id="KAK4769460.1"/>
    </source>
</evidence>
<feature type="domain" description="PB1" evidence="1">
    <location>
        <begin position="37"/>
        <end position="126"/>
    </location>
</feature>
<accession>A0AAN7QMG3</accession>
<gene>
    <name evidence="2" type="ORF">SAY86_027610</name>
</gene>
<dbReference type="InterPro" id="IPR053198">
    <property type="entry name" value="Gynoecium_Dev_Regulator"/>
</dbReference>
<proteinExistence type="predicted"/>
<name>A0AAN7QMG3_TRANT</name>
<dbReference type="AlphaFoldDB" id="A0AAN7QMG3"/>
<comment type="caution">
    <text evidence="2">The sequence shown here is derived from an EMBL/GenBank/DDBJ whole genome shotgun (WGS) entry which is preliminary data.</text>
</comment>
<dbReference type="Gene3D" id="3.10.20.90">
    <property type="entry name" value="Phosphatidylinositol 3-kinase Catalytic Subunit, Chain A, domain 1"/>
    <property type="match status" value="1"/>
</dbReference>
<reference evidence="2 3" key="1">
    <citation type="journal article" date="2023" name="Hortic Res">
        <title>Pangenome of water caltrop reveals structural variations and asymmetric subgenome divergence after allopolyploidization.</title>
        <authorList>
            <person name="Zhang X."/>
            <person name="Chen Y."/>
            <person name="Wang L."/>
            <person name="Yuan Y."/>
            <person name="Fang M."/>
            <person name="Shi L."/>
            <person name="Lu R."/>
            <person name="Comes H.P."/>
            <person name="Ma Y."/>
            <person name="Chen Y."/>
            <person name="Huang G."/>
            <person name="Zhou Y."/>
            <person name="Zheng Z."/>
            <person name="Qiu Y."/>
        </authorList>
    </citation>
    <scope>NUCLEOTIDE SEQUENCE [LARGE SCALE GENOMIC DNA]</scope>
    <source>
        <strain evidence="2">F231</strain>
    </source>
</reference>
<dbReference type="InterPro" id="IPR000270">
    <property type="entry name" value="PB1_dom"/>
</dbReference>
<dbReference type="EMBL" id="JAXQNO010000021">
    <property type="protein sequence ID" value="KAK4769460.1"/>
    <property type="molecule type" value="Genomic_DNA"/>
</dbReference>
<dbReference type="FunFam" id="3.10.20.90:FF:000058">
    <property type="entry name" value="Octicosapeptide/phox/Bem1p domain kinase superfamily protein"/>
    <property type="match status" value="1"/>
</dbReference>